<organism evidence="1 2">
    <name type="scientific">Penicillium desertorum</name>
    <dbReference type="NCBI Taxonomy" id="1303715"/>
    <lineage>
        <taxon>Eukaryota</taxon>
        <taxon>Fungi</taxon>
        <taxon>Dikarya</taxon>
        <taxon>Ascomycota</taxon>
        <taxon>Pezizomycotina</taxon>
        <taxon>Eurotiomycetes</taxon>
        <taxon>Eurotiomycetidae</taxon>
        <taxon>Eurotiales</taxon>
        <taxon>Aspergillaceae</taxon>
        <taxon>Penicillium</taxon>
    </lineage>
</organism>
<sequence>MPSSRFLAHRVPKTSLIFKDYAGHQMDGSFPVSWRPNDLRFHWMVDALGHTLESARQVFERCHISNFEQLGSLGNIIVGGMTGQPLTSIMESIEQPTKHRIILMVSWHWVEDCDGELETY</sequence>
<name>A0A9W9WDE1_9EURO</name>
<reference evidence="1" key="1">
    <citation type="submission" date="2022-12" db="EMBL/GenBank/DDBJ databases">
        <authorList>
            <person name="Petersen C."/>
        </authorList>
    </citation>
    <scope>NUCLEOTIDE SEQUENCE</scope>
    <source>
        <strain evidence="1">IBT 17660</strain>
    </source>
</reference>
<dbReference type="OrthoDB" id="4244308at2759"/>
<protein>
    <submittedName>
        <fullName evidence="1">Uncharacterized protein</fullName>
    </submittedName>
</protein>
<dbReference type="AlphaFoldDB" id="A0A9W9WDE1"/>
<gene>
    <name evidence="1" type="ORF">N7530_012702</name>
</gene>
<evidence type="ECO:0000313" key="1">
    <source>
        <dbReference type="EMBL" id="KAJ5454933.1"/>
    </source>
</evidence>
<keyword evidence="2" id="KW-1185">Reference proteome</keyword>
<reference evidence="1" key="2">
    <citation type="journal article" date="2023" name="IMA Fungus">
        <title>Comparative genomic study of the Penicillium genus elucidates a diverse pangenome and 15 lateral gene transfer events.</title>
        <authorList>
            <person name="Petersen C."/>
            <person name="Sorensen T."/>
            <person name="Nielsen M.R."/>
            <person name="Sondergaard T.E."/>
            <person name="Sorensen J.L."/>
            <person name="Fitzpatrick D.A."/>
            <person name="Frisvad J.C."/>
            <person name="Nielsen K.L."/>
        </authorList>
    </citation>
    <scope>NUCLEOTIDE SEQUENCE</scope>
    <source>
        <strain evidence="1">IBT 17660</strain>
    </source>
</reference>
<dbReference type="EMBL" id="JAPWDO010000010">
    <property type="protein sequence ID" value="KAJ5454933.1"/>
    <property type="molecule type" value="Genomic_DNA"/>
</dbReference>
<proteinExistence type="predicted"/>
<evidence type="ECO:0000313" key="2">
    <source>
        <dbReference type="Proteomes" id="UP001147760"/>
    </source>
</evidence>
<comment type="caution">
    <text evidence="1">The sequence shown here is derived from an EMBL/GenBank/DDBJ whole genome shotgun (WGS) entry which is preliminary data.</text>
</comment>
<accession>A0A9W9WDE1</accession>
<dbReference type="Proteomes" id="UP001147760">
    <property type="component" value="Unassembled WGS sequence"/>
</dbReference>